<dbReference type="AlphaFoldDB" id="A2Z151"/>
<evidence type="ECO:0000313" key="3">
    <source>
        <dbReference type="Proteomes" id="UP000007015"/>
    </source>
</evidence>
<proteinExistence type="predicted"/>
<feature type="compositionally biased region" description="Gly residues" evidence="1">
    <location>
        <begin position="97"/>
        <end position="107"/>
    </location>
</feature>
<dbReference type="Gramene" id="BGIOSGA030736-TA">
    <property type="protein sequence ID" value="BGIOSGA030736-PA"/>
    <property type="gene ID" value="BGIOSGA030736"/>
</dbReference>
<feature type="region of interest" description="Disordered" evidence="1">
    <location>
        <begin position="97"/>
        <end position="119"/>
    </location>
</feature>
<dbReference type="EMBL" id="CM000134">
    <property type="protein sequence ID" value="EAZ09062.1"/>
    <property type="molecule type" value="Genomic_DNA"/>
</dbReference>
<protein>
    <submittedName>
        <fullName evidence="2">Uncharacterized protein</fullName>
    </submittedName>
</protein>
<evidence type="ECO:0000256" key="1">
    <source>
        <dbReference type="SAM" id="MobiDB-lite"/>
    </source>
</evidence>
<name>A2Z151_ORYSI</name>
<evidence type="ECO:0000313" key="2">
    <source>
        <dbReference type="EMBL" id="EAZ09062.1"/>
    </source>
</evidence>
<accession>A2Z151</accession>
<dbReference type="Proteomes" id="UP000007015">
    <property type="component" value="Chromosome 9"/>
</dbReference>
<organism evidence="2 3">
    <name type="scientific">Oryza sativa subsp. indica</name>
    <name type="common">Rice</name>
    <dbReference type="NCBI Taxonomy" id="39946"/>
    <lineage>
        <taxon>Eukaryota</taxon>
        <taxon>Viridiplantae</taxon>
        <taxon>Streptophyta</taxon>
        <taxon>Embryophyta</taxon>
        <taxon>Tracheophyta</taxon>
        <taxon>Spermatophyta</taxon>
        <taxon>Magnoliopsida</taxon>
        <taxon>Liliopsida</taxon>
        <taxon>Poales</taxon>
        <taxon>Poaceae</taxon>
        <taxon>BOP clade</taxon>
        <taxon>Oryzoideae</taxon>
        <taxon>Oryzeae</taxon>
        <taxon>Oryzinae</taxon>
        <taxon>Oryza</taxon>
        <taxon>Oryza sativa</taxon>
    </lineage>
</organism>
<feature type="region of interest" description="Disordered" evidence="1">
    <location>
        <begin position="1"/>
        <end position="35"/>
    </location>
</feature>
<sequence length="119" mass="11979">MAVQTTAVATPALTCGGRDGAGSGTWKEKGCRGSRASALTRHAKGARARRDGAAVLAPVLRERREGMAAPSLAPSPPSLPTWLWEAALSLESGGGWAGPAVELGGGDGRAEVELSSGDD</sequence>
<gene>
    <name evidence="2" type="ORF">OsI_31323</name>
</gene>
<keyword evidence="3" id="KW-1185">Reference proteome</keyword>
<dbReference type="HOGENOM" id="CLU_167167_0_0_1"/>
<reference evidence="2 3" key="1">
    <citation type="journal article" date="2005" name="PLoS Biol.">
        <title>The genomes of Oryza sativa: a history of duplications.</title>
        <authorList>
            <person name="Yu J."/>
            <person name="Wang J."/>
            <person name="Lin W."/>
            <person name="Li S."/>
            <person name="Li H."/>
            <person name="Zhou J."/>
            <person name="Ni P."/>
            <person name="Dong W."/>
            <person name="Hu S."/>
            <person name="Zeng C."/>
            <person name="Zhang J."/>
            <person name="Zhang Y."/>
            <person name="Li R."/>
            <person name="Xu Z."/>
            <person name="Li S."/>
            <person name="Li X."/>
            <person name="Zheng H."/>
            <person name="Cong L."/>
            <person name="Lin L."/>
            <person name="Yin J."/>
            <person name="Geng J."/>
            <person name="Li G."/>
            <person name="Shi J."/>
            <person name="Liu J."/>
            <person name="Lv H."/>
            <person name="Li J."/>
            <person name="Wang J."/>
            <person name="Deng Y."/>
            <person name="Ran L."/>
            <person name="Shi X."/>
            <person name="Wang X."/>
            <person name="Wu Q."/>
            <person name="Li C."/>
            <person name="Ren X."/>
            <person name="Wang J."/>
            <person name="Wang X."/>
            <person name="Li D."/>
            <person name="Liu D."/>
            <person name="Zhang X."/>
            <person name="Ji Z."/>
            <person name="Zhao W."/>
            <person name="Sun Y."/>
            <person name="Zhang Z."/>
            <person name="Bao J."/>
            <person name="Han Y."/>
            <person name="Dong L."/>
            <person name="Ji J."/>
            <person name="Chen P."/>
            <person name="Wu S."/>
            <person name="Liu J."/>
            <person name="Xiao Y."/>
            <person name="Bu D."/>
            <person name="Tan J."/>
            <person name="Yang L."/>
            <person name="Ye C."/>
            <person name="Zhang J."/>
            <person name="Xu J."/>
            <person name="Zhou Y."/>
            <person name="Yu Y."/>
            <person name="Zhang B."/>
            <person name="Zhuang S."/>
            <person name="Wei H."/>
            <person name="Liu B."/>
            <person name="Lei M."/>
            <person name="Yu H."/>
            <person name="Li Y."/>
            <person name="Xu H."/>
            <person name="Wei S."/>
            <person name="He X."/>
            <person name="Fang L."/>
            <person name="Zhang Z."/>
            <person name="Zhang Y."/>
            <person name="Huang X."/>
            <person name="Su Z."/>
            <person name="Tong W."/>
            <person name="Li J."/>
            <person name="Tong Z."/>
            <person name="Li S."/>
            <person name="Ye J."/>
            <person name="Wang L."/>
            <person name="Fang L."/>
            <person name="Lei T."/>
            <person name="Chen C."/>
            <person name="Chen H."/>
            <person name="Xu Z."/>
            <person name="Li H."/>
            <person name="Huang H."/>
            <person name="Zhang F."/>
            <person name="Xu H."/>
            <person name="Li N."/>
            <person name="Zhao C."/>
            <person name="Li S."/>
            <person name="Dong L."/>
            <person name="Huang Y."/>
            <person name="Li L."/>
            <person name="Xi Y."/>
            <person name="Qi Q."/>
            <person name="Li W."/>
            <person name="Zhang B."/>
            <person name="Hu W."/>
            <person name="Zhang Y."/>
            <person name="Tian X."/>
            <person name="Jiao Y."/>
            <person name="Liang X."/>
            <person name="Jin J."/>
            <person name="Gao L."/>
            <person name="Zheng W."/>
            <person name="Hao B."/>
            <person name="Liu S."/>
            <person name="Wang W."/>
            <person name="Yuan L."/>
            <person name="Cao M."/>
            <person name="McDermott J."/>
            <person name="Samudrala R."/>
            <person name="Wang J."/>
            <person name="Wong G.K."/>
            <person name="Yang H."/>
        </authorList>
    </citation>
    <scope>NUCLEOTIDE SEQUENCE [LARGE SCALE GENOMIC DNA]</scope>
    <source>
        <strain evidence="3">cv. 93-11</strain>
    </source>
</reference>